<sequence>MNISPASLSKLAEQYHSEMSSKLGTAKRVTDKSLQTLLYAGPVLSALPKAHIVVVRRDHNATALSLYKHVFRPGRQLFSYDMDDIRAYQRDQDDLLSFWAERLPDRFHVMDYEDLITDPERQIRALLETIELPWDPACLHPENNTNAVQTLSNVAVRRPINASALSAWQPYAKVLGISDRAAS</sequence>
<protein>
    <submittedName>
        <fullName evidence="2">TPR repeat domain protein</fullName>
    </submittedName>
</protein>
<evidence type="ECO:0000313" key="3">
    <source>
        <dbReference type="Proteomes" id="UP000037178"/>
    </source>
</evidence>
<dbReference type="Pfam" id="PF13469">
    <property type="entry name" value="Sulfotransfer_3"/>
    <property type="match status" value="1"/>
</dbReference>
<name>A0A0J9E4K1_9RHOB</name>
<dbReference type="Proteomes" id="UP000037178">
    <property type="component" value="Unassembled WGS sequence"/>
</dbReference>
<evidence type="ECO:0000313" key="2">
    <source>
        <dbReference type="EMBL" id="KMW57652.1"/>
    </source>
</evidence>
<evidence type="ECO:0000256" key="1">
    <source>
        <dbReference type="ARBA" id="ARBA00022679"/>
    </source>
</evidence>
<comment type="caution">
    <text evidence="2">The sequence shown here is derived from an EMBL/GenBank/DDBJ whole genome shotgun (WGS) entry which is preliminary data.</text>
</comment>
<dbReference type="InterPro" id="IPR026634">
    <property type="entry name" value="TPST-like"/>
</dbReference>
<gene>
    <name evidence="2" type="ORF">AIOL_002617</name>
</gene>
<dbReference type="STRING" id="1675527.AIOL_002617"/>
<dbReference type="OrthoDB" id="9800698at2"/>
<keyword evidence="3" id="KW-1185">Reference proteome</keyword>
<dbReference type="PANTHER" id="PTHR12788">
    <property type="entry name" value="PROTEIN-TYROSINE SULFOTRANSFERASE 2"/>
    <property type="match status" value="1"/>
</dbReference>
<reference evidence="2 3" key="1">
    <citation type="submission" date="2015-06" db="EMBL/GenBank/DDBJ databases">
        <title>Draft genome sequence of an Alphaproteobacteria species associated to the Mediterranean sponge Oscarella lobularis.</title>
        <authorList>
            <person name="Jourda C."/>
            <person name="Santini S."/>
            <person name="Claverie J.-M."/>
        </authorList>
    </citation>
    <scope>NUCLEOTIDE SEQUENCE [LARGE SCALE GENOMIC DNA]</scope>
    <source>
        <strain evidence="2">IGS</strain>
    </source>
</reference>
<dbReference type="SUPFAM" id="SSF52540">
    <property type="entry name" value="P-loop containing nucleoside triphosphate hydrolases"/>
    <property type="match status" value="1"/>
</dbReference>
<dbReference type="GO" id="GO:0008476">
    <property type="term" value="F:protein-tyrosine sulfotransferase activity"/>
    <property type="evidence" value="ECO:0007669"/>
    <property type="project" value="InterPro"/>
</dbReference>
<proteinExistence type="predicted"/>
<dbReference type="PATRIC" id="fig|1675527.3.peg.2744"/>
<dbReference type="PANTHER" id="PTHR12788:SF10">
    <property type="entry name" value="PROTEIN-TYROSINE SULFOTRANSFERASE"/>
    <property type="match status" value="1"/>
</dbReference>
<organism evidence="2 3">
    <name type="scientific">Candidatus Rhodobacter oscarellae</name>
    <dbReference type="NCBI Taxonomy" id="1675527"/>
    <lineage>
        <taxon>Bacteria</taxon>
        <taxon>Pseudomonadati</taxon>
        <taxon>Pseudomonadota</taxon>
        <taxon>Alphaproteobacteria</taxon>
        <taxon>Rhodobacterales</taxon>
        <taxon>Rhodobacter group</taxon>
        <taxon>Rhodobacter</taxon>
    </lineage>
</organism>
<accession>A0A0J9E4K1</accession>
<dbReference type="RefSeq" id="WP_049643354.1">
    <property type="nucleotide sequence ID" value="NZ_LFTY01000002.1"/>
</dbReference>
<dbReference type="Gene3D" id="3.40.50.300">
    <property type="entry name" value="P-loop containing nucleotide triphosphate hydrolases"/>
    <property type="match status" value="1"/>
</dbReference>
<dbReference type="EMBL" id="LFTY01000002">
    <property type="protein sequence ID" value="KMW57652.1"/>
    <property type="molecule type" value="Genomic_DNA"/>
</dbReference>
<dbReference type="InterPro" id="IPR027417">
    <property type="entry name" value="P-loop_NTPase"/>
</dbReference>
<keyword evidence="1" id="KW-0808">Transferase</keyword>
<dbReference type="AlphaFoldDB" id="A0A0J9E4K1"/>